<protein>
    <submittedName>
        <fullName evidence="2">UPF0142 protein</fullName>
    </submittedName>
</protein>
<sequence>MSRRDSARHVKPVSLRAFRTTKVIFMTQTFIPGKDAALEDSIARFQQKLLDLGFHIEEAAWLNPVPNVWSVHIRDKGVRVMLYQRKRRDQKSGAGLGAGRILRASVNQTTFFADFWLGETVANGPFVHYPNEKWFPLTENDDVPEGLLDTRLRAFYDPENELTGSQLIDLQSGNEARGVCGLPFTRQSDNQTVYIPMNIIGNLYVSNGMSAGNTRNEARVQGLSEVFERYVKNRIIAESISLPEIPAEVMARYPAVMGVNRHAGSRGFPDFRL</sequence>
<proteinExistence type="predicted"/>
<feature type="domain" description="YcaO" evidence="1">
    <location>
        <begin position="95"/>
        <end position="273"/>
    </location>
</feature>
<evidence type="ECO:0000313" key="3">
    <source>
        <dbReference type="Proteomes" id="UP000254741"/>
    </source>
</evidence>
<evidence type="ECO:0000313" key="2">
    <source>
        <dbReference type="EMBL" id="SUG48457.1"/>
    </source>
</evidence>
<dbReference type="PANTHER" id="PTHR37809:SF1">
    <property type="entry name" value="RIBOSOMAL PROTEIN S12 METHYLTHIOTRANSFERASE ACCESSORY FACTOR YCAO"/>
    <property type="match status" value="1"/>
</dbReference>
<organism evidence="2 3">
    <name type="scientific">Salmonella enterica subsp. arizonae</name>
    <dbReference type="NCBI Taxonomy" id="59203"/>
    <lineage>
        <taxon>Bacteria</taxon>
        <taxon>Pseudomonadati</taxon>
        <taxon>Pseudomonadota</taxon>
        <taxon>Gammaproteobacteria</taxon>
        <taxon>Enterobacterales</taxon>
        <taxon>Enterobacteriaceae</taxon>
        <taxon>Salmonella</taxon>
    </lineage>
</organism>
<reference evidence="2 3" key="1">
    <citation type="submission" date="2018-06" db="EMBL/GenBank/DDBJ databases">
        <authorList>
            <consortium name="Pathogen Informatics"/>
            <person name="Doyle S."/>
        </authorList>
    </citation>
    <scope>NUCLEOTIDE SEQUENCE [LARGE SCALE GENOMIC DNA]</scope>
    <source>
        <strain evidence="2 3">NCTC8297</strain>
    </source>
</reference>
<dbReference type="InterPro" id="IPR003776">
    <property type="entry name" value="YcaO-like_dom"/>
</dbReference>
<dbReference type="NCBIfam" id="TIGR00702">
    <property type="entry name" value="YcaO-type kinase domain"/>
    <property type="match status" value="1"/>
</dbReference>
<gene>
    <name evidence="2" type="ORF">NCTC8297_03758</name>
</gene>
<dbReference type="Pfam" id="PF02624">
    <property type="entry name" value="YcaO"/>
    <property type="match status" value="1"/>
</dbReference>
<dbReference type="EMBL" id="UGXG01000002">
    <property type="protein sequence ID" value="SUG48457.1"/>
    <property type="molecule type" value="Genomic_DNA"/>
</dbReference>
<dbReference type="PROSITE" id="PS51664">
    <property type="entry name" value="YCAO"/>
    <property type="match status" value="1"/>
</dbReference>
<dbReference type="PANTHER" id="PTHR37809">
    <property type="entry name" value="RIBOSOMAL PROTEIN S12 METHYLTHIOTRANSFERASE ACCESSORY FACTOR YCAO"/>
    <property type="match status" value="1"/>
</dbReference>
<dbReference type="Gene3D" id="3.30.1330.230">
    <property type="match status" value="1"/>
</dbReference>
<accession>A0A379TCT1</accession>
<name>A0A379TCT1_SALER</name>
<dbReference type="AlphaFoldDB" id="A0A379TCT1"/>
<evidence type="ECO:0000259" key="1">
    <source>
        <dbReference type="PROSITE" id="PS51664"/>
    </source>
</evidence>
<dbReference type="Proteomes" id="UP000254741">
    <property type="component" value="Unassembled WGS sequence"/>
</dbReference>